<dbReference type="Gene3D" id="3.40.50.150">
    <property type="entry name" value="Vaccinia Virus protein VP39"/>
    <property type="match status" value="1"/>
</dbReference>
<evidence type="ECO:0000256" key="11">
    <source>
        <dbReference type="ARBA" id="ARBA00056426"/>
    </source>
</evidence>
<keyword evidence="5" id="KW-0413">Isomerase</keyword>
<comment type="catalytic activity">
    <reaction evidence="9">
        <text>D-serine = pyruvate + NH4(+)</text>
        <dbReference type="Rhea" id="RHEA:13977"/>
        <dbReference type="ChEBI" id="CHEBI:15361"/>
        <dbReference type="ChEBI" id="CHEBI:28938"/>
        <dbReference type="ChEBI" id="CHEBI:35247"/>
        <dbReference type="EC" id="4.3.1.18"/>
    </reaction>
</comment>
<dbReference type="GO" id="GO:0004807">
    <property type="term" value="F:triose-phosphate isomerase activity"/>
    <property type="evidence" value="ECO:0007669"/>
    <property type="project" value="InterPro"/>
</dbReference>
<dbReference type="InterPro" id="IPR027417">
    <property type="entry name" value="P-loop_NTPase"/>
</dbReference>
<evidence type="ECO:0000256" key="8">
    <source>
        <dbReference type="ARBA" id="ARBA00031418"/>
    </source>
</evidence>
<dbReference type="InterPro" id="IPR020861">
    <property type="entry name" value="Triosephosphate_isomerase_AS"/>
</dbReference>
<accession>A0A812NIB9</accession>
<evidence type="ECO:0000259" key="19">
    <source>
        <dbReference type="Pfam" id="PF12706"/>
    </source>
</evidence>
<comment type="catalytic activity">
    <reaction evidence="10">
        <text>L-serine = D-serine</text>
        <dbReference type="Rhea" id="RHEA:10980"/>
        <dbReference type="ChEBI" id="CHEBI:33384"/>
        <dbReference type="ChEBI" id="CHEBI:35247"/>
        <dbReference type="EC" id="5.1.1.18"/>
    </reaction>
</comment>
<dbReference type="NCBIfam" id="NF001785">
    <property type="entry name" value="PRK00517.2-2"/>
    <property type="match status" value="1"/>
</dbReference>
<dbReference type="Gene3D" id="3.90.320.10">
    <property type="match status" value="1"/>
</dbReference>
<dbReference type="Gene3D" id="3.40.50.1100">
    <property type="match status" value="2"/>
</dbReference>
<comment type="function">
    <text evidence="11">Catalyzes the synthesis of D-serine from L-serine. D-serine is a key coagonist with glutamate at NMDA receptors. Has dehydratase activity towards both L-serine and D-serine.</text>
</comment>
<dbReference type="Pfam" id="PF00291">
    <property type="entry name" value="PALP"/>
    <property type="match status" value="1"/>
</dbReference>
<dbReference type="OrthoDB" id="332863at2759"/>
<dbReference type="InterPro" id="IPR001926">
    <property type="entry name" value="TrpB-like_PALP"/>
</dbReference>
<name>A0A812NIB9_SYMPI</name>
<dbReference type="GO" id="GO:0030378">
    <property type="term" value="F:serine racemase activity"/>
    <property type="evidence" value="ECO:0007669"/>
    <property type="project" value="UniProtKB-EC"/>
</dbReference>
<dbReference type="InterPro" id="IPR036866">
    <property type="entry name" value="RibonucZ/Hydroxyglut_hydro"/>
</dbReference>
<feature type="domain" description="Metallo-beta-lactamase" evidence="19">
    <location>
        <begin position="63"/>
        <end position="259"/>
    </location>
</feature>
<dbReference type="SUPFAM" id="SSF52540">
    <property type="entry name" value="P-loop containing nucleoside triphosphate hydrolases"/>
    <property type="match status" value="1"/>
</dbReference>
<dbReference type="Pfam" id="PF06325">
    <property type="entry name" value="PrmA"/>
    <property type="match status" value="1"/>
</dbReference>
<feature type="domain" description="Tryptophan synthase beta chain-like PALP" evidence="17">
    <location>
        <begin position="2841"/>
        <end position="2955"/>
    </location>
</feature>
<dbReference type="Proteomes" id="UP000649617">
    <property type="component" value="Unassembled WGS sequence"/>
</dbReference>
<dbReference type="Gene3D" id="3.20.20.70">
    <property type="entry name" value="Aldolase class I"/>
    <property type="match status" value="1"/>
</dbReference>
<dbReference type="PROSITE" id="PS51440">
    <property type="entry name" value="TIM_2"/>
    <property type="match status" value="1"/>
</dbReference>
<evidence type="ECO:0000256" key="7">
    <source>
        <dbReference type="ARBA" id="ARBA00024331"/>
    </source>
</evidence>
<evidence type="ECO:0000256" key="1">
    <source>
        <dbReference type="ARBA" id="ARBA00001933"/>
    </source>
</evidence>
<evidence type="ECO:0000256" key="13">
    <source>
        <dbReference type="ARBA" id="ARBA00070760"/>
    </source>
</evidence>
<evidence type="ECO:0000256" key="2">
    <source>
        <dbReference type="ARBA" id="ARBA00007422"/>
    </source>
</evidence>
<dbReference type="InterPro" id="IPR000652">
    <property type="entry name" value="Triosephosphate_isomerase"/>
</dbReference>
<keyword evidence="21" id="KW-1185">Reference proteome</keyword>
<evidence type="ECO:0000259" key="17">
    <source>
        <dbReference type="Pfam" id="PF00291"/>
    </source>
</evidence>
<dbReference type="EMBL" id="CAJNIZ010010927">
    <property type="protein sequence ID" value="CAE7308281.1"/>
    <property type="molecule type" value="Genomic_DNA"/>
</dbReference>
<comment type="subunit">
    <text evidence="3">Homodimer.</text>
</comment>
<evidence type="ECO:0000313" key="21">
    <source>
        <dbReference type="Proteomes" id="UP000649617"/>
    </source>
</evidence>
<comment type="cofactor">
    <cofactor evidence="1">
        <name>pyridoxal 5'-phosphate</name>
        <dbReference type="ChEBI" id="CHEBI:597326"/>
    </cofactor>
</comment>
<dbReference type="GO" id="GO:0008721">
    <property type="term" value="F:D-serine ammonia-lyase activity"/>
    <property type="evidence" value="ECO:0007669"/>
    <property type="project" value="UniProtKB-EC"/>
</dbReference>
<evidence type="ECO:0000256" key="9">
    <source>
        <dbReference type="ARBA" id="ARBA00050422"/>
    </source>
</evidence>
<evidence type="ECO:0000256" key="14">
    <source>
        <dbReference type="ARBA" id="ARBA00076108"/>
    </source>
</evidence>
<gene>
    <name evidence="20" type="ORF">SPIL2461_LOCUS6980</name>
</gene>
<dbReference type="InterPro" id="IPR038726">
    <property type="entry name" value="PDDEXK_AddAB-type"/>
</dbReference>
<dbReference type="GO" id="GO:0005737">
    <property type="term" value="C:cytoplasm"/>
    <property type="evidence" value="ECO:0007669"/>
    <property type="project" value="TreeGrafter"/>
</dbReference>
<protein>
    <recommendedName>
        <fullName evidence="13">Serine racemase</fullName>
        <ecNumber evidence="12">5.1.1.18</ecNumber>
    </recommendedName>
    <alternativeName>
        <fullName evidence="14">D-serine ammonia-lyase</fullName>
    </alternativeName>
    <alternativeName>
        <fullName evidence="16">D-serine dehydratase</fullName>
    </alternativeName>
    <alternativeName>
        <fullName evidence="15">L-serine ammonia-lyase</fullName>
    </alternativeName>
    <alternativeName>
        <fullName evidence="8">L-serine dehydratase</fullName>
    </alternativeName>
</protein>
<dbReference type="InterPro" id="IPR001279">
    <property type="entry name" value="Metallo-B-lactamas"/>
</dbReference>
<dbReference type="Gene3D" id="3.60.15.10">
    <property type="entry name" value="Ribonuclease Z/Hydroxyacylglutathione hydrolase-like"/>
    <property type="match status" value="1"/>
</dbReference>
<dbReference type="Pfam" id="PF00121">
    <property type="entry name" value="TIM"/>
    <property type="match status" value="1"/>
</dbReference>
<evidence type="ECO:0000256" key="6">
    <source>
        <dbReference type="ARBA" id="ARBA00023239"/>
    </source>
</evidence>
<evidence type="ECO:0000256" key="10">
    <source>
        <dbReference type="ARBA" id="ARBA00051769"/>
    </source>
</evidence>
<dbReference type="GO" id="GO:0006563">
    <property type="term" value="P:L-serine metabolic process"/>
    <property type="evidence" value="ECO:0007669"/>
    <property type="project" value="UniProtKB-ARBA"/>
</dbReference>
<dbReference type="InterPro" id="IPR036052">
    <property type="entry name" value="TrpB-like_PALP_sf"/>
</dbReference>
<feature type="domain" description="PD-(D/E)XK endonuclease-like" evidence="18">
    <location>
        <begin position="2528"/>
        <end position="2742"/>
    </location>
</feature>
<dbReference type="InterPro" id="IPR035990">
    <property type="entry name" value="TIM_sf"/>
</dbReference>
<evidence type="ECO:0000256" key="4">
    <source>
        <dbReference type="ARBA" id="ARBA00022898"/>
    </source>
</evidence>
<dbReference type="InterPro" id="IPR029063">
    <property type="entry name" value="SAM-dependent_MTases_sf"/>
</dbReference>
<dbReference type="CDD" id="cd00311">
    <property type="entry name" value="TIM"/>
    <property type="match status" value="1"/>
</dbReference>
<dbReference type="SUPFAM" id="SSF53335">
    <property type="entry name" value="S-adenosyl-L-methionine-dependent methyltransferases"/>
    <property type="match status" value="1"/>
</dbReference>
<dbReference type="SUPFAM" id="SSF51351">
    <property type="entry name" value="Triosephosphate isomerase (TIM)"/>
    <property type="match status" value="1"/>
</dbReference>
<evidence type="ECO:0000313" key="20">
    <source>
        <dbReference type="EMBL" id="CAE7308281.1"/>
    </source>
</evidence>
<keyword evidence="6" id="KW-0456">Lyase</keyword>
<evidence type="ECO:0000259" key="18">
    <source>
        <dbReference type="Pfam" id="PF12705"/>
    </source>
</evidence>
<dbReference type="PANTHER" id="PTHR15032:SF4">
    <property type="entry name" value="N-ACYL-PHOSPHATIDYLETHANOLAMINE-HYDROLYZING PHOSPHOLIPASE D"/>
    <property type="match status" value="1"/>
</dbReference>
<evidence type="ECO:0000256" key="16">
    <source>
        <dbReference type="ARBA" id="ARBA00081761"/>
    </source>
</evidence>
<evidence type="ECO:0000256" key="5">
    <source>
        <dbReference type="ARBA" id="ARBA00023235"/>
    </source>
</evidence>
<comment type="pathway">
    <text evidence="7">Carbohydrate biosynthesis.</text>
</comment>
<keyword evidence="4" id="KW-0663">Pyridoxal phosphate</keyword>
<dbReference type="GO" id="GO:0030170">
    <property type="term" value="F:pyridoxal phosphate binding"/>
    <property type="evidence" value="ECO:0007669"/>
    <property type="project" value="UniProtKB-ARBA"/>
</dbReference>
<dbReference type="PROSITE" id="PS00171">
    <property type="entry name" value="TIM_1"/>
    <property type="match status" value="1"/>
</dbReference>
<reference evidence="20" key="1">
    <citation type="submission" date="2021-02" db="EMBL/GenBank/DDBJ databases">
        <authorList>
            <person name="Dougan E. K."/>
            <person name="Rhodes N."/>
            <person name="Thang M."/>
            <person name="Chan C."/>
        </authorList>
    </citation>
    <scope>NUCLEOTIDE SEQUENCE</scope>
</reference>
<dbReference type="InterPro" id="IPR013785">
    <property type="entry name" value="Aldolase_TIM"/>
</dbReference>
<organism evidence="20 21">
    <name type="scientific">Symbiodinium pilosum</name>
    <name type="common">Dinoflagellate</name>
    <dbReference type="NCBI Taxonomy" id="2952"/>
    <lineage>
        <taxon>Eukaryota</taxon>
        <taxon>Sar</taxon>
        <taxon>Alveolata</taxon>
        <taxon>Dinophyceae</taxon>
        <taxon>Suessiales</taxon>
        <taxon>Symbiodiniaceae</taxon>
        <taxon>Symbiodinium</taxon>
    </lineage>
</organism>
<sequence>MDVNLKTLPGLIKKQFTNREERAPKEELDMEGFDRGAWNADTNDFQFIWFGHSVGLMKMNGKNLLIDPMFGDDTSPVGPFRTKRYTDSTLQIIDQLPAIDAICITHDHYDHLDYSSFQKLHGKVRHYYVPLGVKRHLLRWGVPDEKITEMDWWDTVRLDDIEMTFVPSRHFSGRGLFDRAKSLWGGWAFISDKHRVYWSGDGGYDTHFKEIGEKLGPFDWAFVECGQYNKLWHHIHMYPEESVQASIDVKAKVSIPIHWGAFTLALHNWKDPVQRFSEEAAQRGVSITMPELGEVVRFKSTDSDDFWWERQYYGDSDAVIHQKIREALSKGLRPVFCVGEQLSERQSGNQEQVVHVQLENGLEGIPASDMEKIIIAYEPVWAIGTGETASPEQAEEMHASIRTRIASLYGKELAANTAILYGGSVKPDNAKEIFGKPNVNGGLIGGDFKPDDLKELHIFNSGEFAISYETDRLENKNWNEEWETFYEPIDIDGQVYIYAPFHQKPEGYPYLIEIMPKMSFGTGHHQTTRLMSRLMLSMNLEGKSVLDMGTGTGILAILASMRGAEKVLAIDNFEWAVENTSENAERNNCSNISAKHGDAELLKGLHFETVLANINRNVLVEDMKIYIDTLPMGGELALSGFFKDDFHVLDDEATAYGMELVNKVQEDRWLVREFLKDSDADKDEELEPLLLDFTTVWTSGGISDKEADQVYKISNNFLKKRINEYEQWNWFLRTLIHIESNEEEKLLLPWLEDLEQLSDKEKSSTTSDYLRTSYQMFYNLVMFDDGRITWRLASGGYTFSFDGEPVFDFDGVDIWGKYKGDSTRIEGTVARFYPRKYLVEGNGGYVYFVRAGLSEDSAYAELSDYRINVTKTDFQADSVKLTTLIFLKEPTMGFFEEKLTSVGGRGGGTFPRFTSYNQNIVIKDIVPGADFEGGFAVIGSKFYGGGSDSVPARFSFNYKDQKIISTEADRFLLRTDKIESEQVALTVKLDEDSIYHPKVTMRYLAETGQLNIVRKDEGLGQTPFSDSYHNMDMAFEVLTWNNGDPQMKLGNLNLGTETPVIFESKNYYRGNRFDQLRGLNDRSPLYQLRDMVNAYNKETFTNEEVSRFMRMDSRNAHIFMMQMSVFGFVQYDLDSKTGTVQDKVFNYIANYEKKRDYDVIQFVSNLSQGNNATISLEDYDMEINGINTIALSDSQKVRLFPYDNKIVVHKGLNFDFDGKVVAGRFSYWGELFEFNYDDFRINMENVDSMRFKVESFETNRLGQRSLVDVKTVLQELTGELLIDEPQNKSGQQTYDQYPIFRSAKDSYIYYDRKDIFSGVYNREEFFVRLEPFEIDSLDNITTQGLKFEGTFTSAGIFPDLQQTIKVQPDYSLGFTTETPPNGLAAYGGKGTFTSKLSLSNKGLRGDGRIDYLNSVANSEEFFFFPEKGDFYLNDPADYFSFPANKYICYMDYAQWQIPQKAVDVKKQGAEASSEMVSVHPRQDSLRFQAGYTKFYLESSLLKSFKVPNINVADASIFPDTGYVEIEQNAKMRTLTNAAITANRTTEFHKFYGLQADRKALAFDGYTHIESNCEAVTTDWFNFESVVDPDNIIIDLPYVDPDDKTKNLNNGVFLASDTISGYAAFLSKRVSAADKEMFFANGKLYYEESLGAYVIVNAEKLDDPTAPGNYLSFNNTACEMHGEGAMSIGDDRSQMNINSWGNIDYNLETDDMVLDMVLGLDFFFSDDVLKEMASIINKVTLLEGTDLNRKAFQVSADELLKPKDKKKFFDAIANYGAPEEFPDEYENTVLLTDITLEWVPEAISFLSSGDIGVGALGKYPVNKKMKGLMEIQRKRRGDEVYLYLEVDRSTYFYFEYKRNQLVFYTSEEPLMDLIKELDLKKRREEVKGKPPFTYTIGTRGKMAAVFLKKELSKLIDRPMFAPHITTIEDFLLENLEWQQEENANLIFKLYHNYQELPLEKKDSFSDFVKWAPTLLADFNELDRHLVQAKDLFGYLADVKRIEQWDLTPGETADTPMVREYLHFWENLPALYHNFTTQLREAKRVYQGLAYREMALRMADKIPEIQQRYSQLYFAGFSALNQAEESIFLQLYEADLAEFYWDIDRYYYKDEMHEAGKFLRQSKLLKRIKEDDRLHWLEDNLAQQPKKITVKAVSGNTLQMMTANASIVEYLDGNLEDIALVMADESLLQTFLNHLAEPIEKLNVTMGLPMKNASISGFFRIIWEMQTHYESKAVKDRNGNPAFYHQKWNDLLAHPLWARIHPEPEHIERWRTRIREQNKVFIAAAELEQWTEEQLPAEVKALFADYRQKPEQFCNAVARFCEWLKERLEDRSFNVHILFSFFKLFRQLANLFTAHDVATDLKTAHHFYRELLATETIDLRGEPLSGLQVMGMLETRTLDFRNLVLTSINEDILPKGRSQNSFIPFDIKTKFGLPTYLDKDAIFAYHFYRLLQRAENITLIYNSQNSGLGGGEPSRFIAQLEYELIRMNPNIQWERQTISGRVRLEREKEKVVEKSEAVMERLRQMASRGISPTALIDYVNNPLHFYYRRVLGIDDADEVEEVIGYNTQGSVLHEILEDYYSENEDRAQGPVQKLNTELPAFQRKEAELRKEVVKRLREMGLPELNKGKNLLIREALTSMLRNFLNSEKMQLKAAEERGEHVEIIALEKELTAHLTLSSGQVVKMRGIADRIDRWNREVRVTDYKSGGVEARDLKFYTMDELRQPETKNKSLQLMTYAYLFLKNNPGVEHVGTVTDQNSGNVLPGVVISIERNGQVIHSIETDGQGSFNLSYEAPYVRSDELKVSIFKKGYKVLKMKTLQCEKDELLIQLEKKPKFVPLILPGVRGATNSVLQLSADEKQRGVATHSSGNHGQSLAWAAREAGVPAWIVMPSNAPQVKKNAVKAYGATVVECTPTLEARESTLRKVQDETGAVFIPPYNAIRTIEGQATCAKELHQQISG</sequence>
<evidence type="ECO:0000256" key="12">
    <source>
        <dbReference type="ARBA" id="ARBA00066592"/>
    </source>
</evidence>
<proteinExistence type="inferred from homology"/>
<dbReference type="SUPFAM" id="SSF56281">
    <property type="entry name" value="Metallo-hydrolase/oxidoreductase"/>
    <property type="match status" value="1"/>
</dbReference>
<dbReference type="InterPro" id="IPR011604">
    <property type="entry name" value="PDDEXK-like_dom_sf"/>
</dbReference>
<feature type="non-terminal residue" evidence="20">
    <location>
        <position position="1"/>
    </location>
</feature>
<dbReference type="GO" id="GO:0005524">
    <property type="term" value="F:ATP binding"/>
    <property type="evidence" value="ECO:0007669"/>
    <property type="project" value="UniProtKB-ARBA"/>
</dbReference>
<dbReference type="CDD" id="cd02440">
    <property type="entry name" value="AdoMet_MTases"/>
    <property type="match status" value="1"/>
</dbReference>
<comment type="caution">
    <text evidence="20">The sequence shown here is derived from an EMBL/GenBank/DDBJ whole genome shotgun (WGS) entry which is preliminary data.</text>
</comment>
<dbReference type="Pfam" id="PF12706">
    <property type="entry name" value="Lactamase_B_2"/>
    <property type="match status" value="1"/>
</dbReference>
<comment type="similarity">
    <text evidence="2">Belongs to the triosephosphate isomerase family.</text>
</comment>
<dbReference type="SUPFAM" id="SSF53686">
    <property type="entry name" value="Tryptophan synthase beta subunit-like PLP-dependent enzymes"/>
    <property type="match status" value="1"/>
</dbReference>
<evidence type="ECO:0000256" key="15">
    <source>
        <dbReference type="ARBA" id="ARBA00081060"/>
    </source>
</evidence>
<dbReference type="Pfam" id="PF12705">
    <property type="entry name" value="PDDEXK_1"/>
    <property type="match status" value="1"/>
</dbReference>
<dbReference type="FunFam" id="3.40.50.1100:FF:000041">
    <property type="entry name" value="Threonine ammonia-lyase, variant"/>
    <property type="match status" value="1"/>
</dbReference>
<dbReference type="EC" id="5.1.1.18" evidence="12"/>
<evidence type="ECO:0000256" key="3">
    <source>
        <dbReference type="ARBA" id="ARBA00011738"/>
    </source>
</evidence>
<dbReference type="PANTHER" id="PTHR15032">
    <property type="entry name" value="N-ACYL-PHOSPHATIDYLETHANOLAMINE-HYDROLYZING PHOSPHOLIPASE D"/>
    <property type="match status" value="1"/>
</dbReference>